<dbReference type="Proteomes" id="UP000319040">
    <property type="component" value="Unassembled WGS sequence"/>
</dbReference>
<dbReference type="AlphaFoldDB" id="A0A521BQX3"/>
<evidence type="ECO:0000313" key="4">
    <source>
        <dbReference type="Proteomes" id="UP000319040"/>
    </source>
</evidence>
<proteinExistence type="predicted"/>
<dbReference type="InterPro" id="IPR014960">
    <property type="entry name" value="DUF1828"/>
</dbReference>
<dbReference type="Pfam" id="PF08862">
    <property type="entry name" value="DUF1829"/>
    <property type="match status" value="1"/>
</dbReference>
<gene>
    <name evidence="3" type="ORF">SAMN06265379_10210</name>
</gene>
<evidence type="ECO:0000259" key="2">
    <source>
        <dbReference type="Pfam" id="PF08862"/>
    </source>
</evidence>
<organism evidence="3 4">
    <name type="scientific">Saccharicrinis carchari</name>
    <dbReference type="NCBI Taxonomy" id="1168039"/>
    <lineage>
        <taxon>Bacteria</taxon>
        <taxon>Pseudomonadati</taxon>
        <taxon>Bacteroidota</taxon>
        <taxon>Bacteroidia</taxon>
        <taxon>Marinilabiliales</taxon>
        <taxon>Marinilabiliaceae</taxon>
        <taxon>Saccharicrinis</taxon>
    </lineage>
</organism>
<protein>
    <recommendedName>
        <fullName evidence="5">DUF1828 domain-containing protein</fullName>
    </recommendedName>
</protein>
<keyword evidence="4" id="KW-1185">Reference proteome</keyword>
<reference evidence="3 4" key="1">
    <citation type="submission" date="2017-05" db="EMBL/GenBank/DDBJ databases">
        <authorList>
            <person name="Varghese N."/>
            <person name="Submissions S."/>
        </authorList>
    </citation>
    <scope>NUCLEOTIDE SEQUENCE [LARGE SCALE GENOMIC DNA]</scope>
    <source>
        <strain evidence="3 4">DSM 27040</strain>
    </source>
</reference>
<evidence type="ECO:0008006" key="5">
    <source>
        <dbReference type="Google" id="ProtNLM"/>
    </source>
</evidence>
<dbReference type="EMBL" id="FXTB01000002">
    <property type="protein sequence ID" value="SMO49564.1"/>
    <property type="molecule type" value="Genomic_DNA"/>
</dbReference>
<dbReference type="InterPro" id="IPR014961">
    <property type="entry name" value="DUF1829"/>
</dbReference>
<feature type="domain" description="DUF1829" evidence="2">
    <location>
        <begin position="154"/>
        <end position="242"/>
    </location>
</feature>
<evidence type="ECO:0000313" key="3">
    <source>
        <dbReference type="EMBL" id="SMO49564.1"/>
    </source>
</evidence>
<accession>A0A521BQX3</accession>
<feature type="domain" description="DUF1828" evidence="1">
    <location>
        <begin position="27"/>
        <end position="115"/>
    </location>
</feature>
<dbReference type="Pfam" id="PF08861">
    <property type="entry name" value="DUF1828"/>
    <property type="match status" value="1"/>
</dbReference>
<name>A0A521BQX3_SACCC</name>
<sequence length="255" mass="29647">MDDYYSFLKEKTLVTTSNSSDWIEISTPFVGLFNDTVDIYAKKEGNRIILSDDGNTFRDLELSGLEISRSPKRKEILDRILINYGVRVNNEELITEATERDFPQKKLHLISAILETADMYYLARHTVASVFREDVKSYLDEQELIYTPYFISKGSTGLEFTFDFQIAYRNTEIVIKSFNSVNKMNLPHFLFTWEDIKKVREQQTQKAIIGLAVINDIDREVSDEYLSALDNKGAQYILWSQRHNLENINKIKLVA</sequence>
<evidence type="ECO:0000259" key="1">
    <source>
        <dbReference type="Pfam" id="PF08861"/>
    </source>
</evidence>